<dbReference type="InterPro" id="IPR007083">
    <property type="entry name" value="RNA_pol_Rpb1_4"/>
</dbReference>
<evidence type="ECO:0000256" key="2">
    <source>
        <dbReference type="ARBA" id="ARBA00022478"/>
    </source>
</evidence>
<evidence type="ECO:0000256" key="7">
    <source>
        <dbReference type="ARBA" id="ARBA00023163"/>
    </source>
</evidence>
<feature type="domain" description="RNA polymerase Rpb1" evidence="9">
    <location>
        <begin position="3"/>
        <end position="123"/>
    </location>
</feature>
<dbReference type="PANTHER" id="PTHR48446">
    <property type="entry name" value="DNA-DIRECTED RNA POLYMERASE SUBUNIT BETA' N-TERMINAL SECTION"/>
    <property type="match status" value="1"/>
</dbReference>
<dbReference type="PANTHER" id="PTHR48446:SF1">
    <property type="entry name" value="DNA-DIRECTED RNA POLYMERASE SUBUNIT BETA' N-TERMINAL SECTION"/>
    <property type="match status" value="1"/>
</dbReference>
<reference evidence="10" key="1">
    <citation type="submission" date="2018-11" db="EMBL/GenBank/DDBJ databases">
        <authorList>
            <consortium name="Pathogen Informatics"/>
        </authorList>
    </citation>
    <scope>NUCLEOTIDE SEQUENCE [LARGE SCALE GENOMIC DNA]</scope>
</reference>
<dbReference type="EC" id="2.7.7.6" evidence="1"/>
<keyword evidence="6" id="KW-0862">Zinc</keyword>
<keyword evidence="2" id="KW-0240">DNA-directed RNA polymerase</keyword>
<evidence type="ECO:0000256" key="5">
    <source>
        <dbReference type="ARBA" id="ARBA00022723"/>
    </source>
</evidence>
<dbReference type="GO" id="GO:0046872">
    <property type="term" value="F:metal ion binding"/>
    <property type="evidence" value="ECO:0007669"/>
    <property type="project" value="UniProtKB-KW"/>
</dbReference>
<evidence type="ECO:0000256" key="4">
    <source>
        <dbReference type="ARBA" id="ARBA00022695"/>
    </source>
</evidence>
<dbReference type="EMBL" id="UZAH01025844">
    <property type="protein sequence ID" value="VDO71508.1"/>
    <property type="molecule type" value="Genomic_DNA"/>
</dbReference>
<dbReference type="InterPro" id="IPR015700">
    <property type="entry name" value="RPC1"/>
</dbReference>
<dbReference type="InterPro" id="IPR007081">
    <property type="entry name" value="RNA_pol_Rpb1_5"/>
</dbReference>
<keyword evidence="3" id="KW-0808">Transferase</keyword>
<evidence type="ECO:0000313" key="10">
    <source>
        <dbReference type="EMBL" id="VDO71508.1"/>
    </source>
</evidence>
<dbReference type="SUPFAM" id="SSF64484">
    <property type="entry name" value="beta and beta-prime subunits of DNA dependent RNA-polymerase"/>
    <property type="match status" value="1"/>
</dbReference>
<keyword evidence="7" id="KW-0804">Transcription</keyword>
<evidence type="ECO:0000256" key="1">
    <source>
        <dbReference type="ARBA" id="ARBA00012418"/>
    </source>
</evidence>
<dbReference type="Pfam" id="PF04998">
    <property type="entry name" value="RNA_pol_Rpb1_5"/>
    <property type="match status" value="1"/>
</dbReference>
<dbReference type="GO" id="GO:0003899">
    <property type="term" value="F:DNA-directed RNA polymerase activity"/>
    <property type="evidence" value="ECO:0007669"/>
    <property type="project" value="UniProtKB-EC"/>
</dbReference>
<accession>A0A3P8B4K7</accession>
<feature type="domain" description="RNA polymerase Rpb1" evidence="8">
    <location>
        <begin position="130"/>
        <end position="175"/>
    </location>
</feature>
<proteinExistence type="predicted"/>
<dbReference type="Gene3D" id="1.10.132.30">
    <property type="match status" value="1"/>
</dbReference>
<evidence type="ECO:0000259" key="9">
    <source>
        <dbReference type="Pfam" id="PF05000"/>
    </source>
</evidence>
<evidence type="ECO:0000256" key="6">
    <source>
        <dbReference type="ARBA" id="ARBA00022833"/>
    </source>
</evidence>
<name>A0A3P8B4K7_HELPZ</name>
<sequence length="186" mass="20390">MKSGELKAQPGCTMEETLEAFILRELSSIRDKAGKTCVANLSKHNAPLIMAISGSKGSFINISQMVACVGQQAISGRRPPDGFDVGARRSLFFKCGDVLLSFQKRSLPHFERSQKTPKAKGFVENSFFSGLTPTEFFFHSMAGREGLVDTAVKTAETGYMQRRLVKCLEVVFLESPRVCLKNASTA</sequence>
<evidence type="ECO:0000259" key="8">
    <source>
        <dbReference type="Pfam" id="PF04998"/>
    </source>
</evidence>
<dbReference type="GO" id="GO:0006351">
    <property type="term" value="P:DNA-templated transcription"/>
    <property type="evidence" value="ECO:0007669"/>
    <property type="project" value="InterPro"/>
</dbReference>
<dbReference type="Pfam" id="PF05000">
    <property type="entry name" value="RNA_pol_Rpb1_4"/>
    <property type="match status" value="1"/>
</dbReference>
<dbReference type="AlphaFoldDB" id="A0A3P8B4K7"/>
<dbReference type="GO" id="GO:0000428">
    <property type="term" value="C:DNA-directed RNA polymerase complex"/>
    <property type="evidence" value="ECO:0007669"/>
    <property type="project" value="UniProtKB-KW"/>
</dbReference>
<dbReference type="Gene3D" id="6.10.250.2940">
    <property type="match status" value="1"/>
</dbReference>
<evidence type="ECO:0000256" key="3">
    <source>
        <dbReference type="ARBA" id="ARBA00022679"/>
    </source>
</evidence>
<keyword evidence="5" id="KW-0479">Metal-binding</keyword>
<dbReference type="OrthoDB" id="270392at2759"/>
<dbReference type="InterPro" id="IPR038120">
    <property type="entry name" value="Rpb1_funnel_sf"/>
</dbReference>
<protein>
    <recommendedName>
        <fullName evidence="1">DNA-directed RNA polymerase</fullName>
        <ecNumber evidence="1">2.7.7.6</ecNumber>
    </recommendedName>
</protein>
<keyword evidence="4" id="KW-0548">Nucleotidyltransferase</keyword>
<organism evidence="10">
    <name type="scientific">Heligmosomoides polygyrus</name>
    <name type="common">Parasitic roundworm</name>
    <dbReference type="NCBI Taxonomy" id="6339"/>
    <lineage>
        <taxon>Eukaryota</taxon>
        <taxon>Metazoa</taxon>
        <taxon>Ecdysozoa</taxon>
        <taxon>Nematoda</taxon>
        <taxon>Chromadorea</taxon>
        <taxon>Rhabditida</taxon>
        <taxon>Rhabditina</taxon>
        <taxon>Rhabditomorpha</taxon>
        <taxon>Strongyloidea</taxon>
        <taxon>Heligmosomidae</taxon>
        <taxon>Heligmosomoides</taxon>
    </lineage>
</organism>
<gene>
    <name evidence="10" type="ORF">HPBE_LOCUS7259</name>
</gene>
<dbReference type="GO" id="GO:0003677">
    <property type="term" value="F:DNA binding"/>
    <property type="evidence" value="ECO:0007669"/>
    <property type="project" value="InterPro"/>
</dbReference>